<dbReference type="InterPro" id="IPR050200">
    <property type="entry name" value="Nuclear_hormone_rcpt_NR3"/>
</dbReference>
<evidence type="ECO:0000259" key="6">
    <source>
        <dbReference type="PROSITE" id="PS51843"/>
    </source>
</evidence>
<dbReference type="AlphaFoldDB" id="A0A669F1V9"/>
<evidence type="ECO:0000256" key="1">
    <source>
        <dbReference type="ARBA" id="ARBA00023015"/>
    </source>
</evidence>
<dbReference type="GO" id="GO:0003677">
    <property type="term" value="F:DNA binding"/>
    <property type="evidence" value="ECO:0007669"/>
    <property type="project" value="UniProtKB-KW"/>
</dbReference>
<dbReference type="InParanoid" id="A0A669F1V9"/>
<dbReference type="Proteomes" id="UP000005207">
    <property type="component" value="Linkage group LG10"/>
</dbReference>
<sequence>MTIIQQSWMGVMVFALGWRSYKNASGRILYFAPDLVFNEYVQMHVSTMYEHCIRMRHLSQEFEMLQITQEEFHCMKALLLFSIIPVEGLKSQKYFDELRLTYINELDRLINFQTTTNTSQRFYQLTRLMDSLQMTVKKLHQFTFDLFVQAQSLHTKVSFPEMIGEIISVHVPKILTGLAKPILFHK</sequence>
<evidence type="ECO:0000256" key="5">
    <source>
        <dbReference type="ARBA" id="ARBA00023242"/>
    </source>
</evidence>
<accession>A0A669F1V9</accession>
<keyword evidence="3" id="KW-0804">Transcription</keyword>
<keyword evidence="2" id="KW-0238">DNA-binding</keyword>
<dbReference type="SMART" id="SM00430">
    <property type="entry name" value="HOLI"/>
    <property type="match status" value="1"/>
</dbReference>
<dbReference type="PANTHER" id="PTHR48092">
    <property type="entry name" value="KNIRPS-RELATED PROTEIN-RELATED"/>
    <property type="match status" value="1"/>
</dbReference>
<keyword evidence="4" id="KW-0675">Receptor</keyword>
<name>A0A669F1V9_ORENI</name>
<evidence type="ECO:0000256" key="4">
    <source>
        <dbReference type="ARBA" id="ARBA00023170"/>
    </source>
</evidence>
<evidence type="ECO:0000313" key="8">
    <source>
        <dbReference type="Proteomes" id="UP000005207"/>
    </source>
</evidence>
<dbReference type="InterPro" id="IPR000536">
    <property type="entry name" value="Nucl_hrmn_rcpt_lig-bd"/>
</dbReference>
<feature type="domain" description="NR LBD" evidence="6">
    <location>
        <begin position="1"/>
        <end position="165"/>
    </location>
</feature>
<evidence type="ECO:0000256" key="2">
    <source>
        <dbReference type="ARBA" id="ARBA00023125"/>
    </source>
</evidence>
<dbReference type="Ensembl" id="ENSONIT00000042737.1">
    <property type="protein sequence ID" value="ENSONIP00000077461.1"/>
    <property type="gene ID" value="ENSONIG00000029250.1"/>
</dbReference>
<dbReference type="PROSITE" id="PS51843">
    <property type="entry name" value="NR_LBD"/>
    <property type="match status" value="1"/>
</dbReference>
<dbReference type="GO" id="GO:0042562">
    <property type="term" value="F:hormone binding"/>
    <property type="evidence" value="ECO:0007669"/>
    <property type="project" value="UniProtKB-ARBA"/>
</dbReference>
<keyword evidence="8" id="KW-1185">Reference proteome</keyword>
<evidence type="ECO:0000256" key="3">
    <source>
        <dbReference type="ARBA" id="ARBA00023163"/>
    </source>
</evidence>
<reference evidence="7" key="2">
    <citation type="submission" date="2025-08" db="UniProtKB">
        <authorList>
            <consortium name="Ensembl"/>
        </authorList>
    </citation>
    <scope>IDENTIFICATION</scope>
</reference>
<dbReference type="SUPFAM" id="SSF48508">
    <property type="entry name" value="Nuclear receptor ligand-binding domain"/>
    <property type="match status" value="1"/>
</dbReference>
<keyword evidence="1" id="KW-0805">Transcription regulation</keyword>
<dbReference type="Gene3D" id="1.10.565.10">
    <property type="entry name" value="Retinoid X Receptor"/>
    <property type="match status" value="1"/>
</dbReference>
<evidence type="ECO:0000313" key="7">
    <source>
        <dbReference type="Ensembl" id="ENSONIP00000077461.1"/>
    </source>
</evidence>
<dbReference type="GeneTree" id="ENSGT00940000155516"/>
<dbReference type="OMA" id="LVFNEMH"/>
<gene>
    <name evidence="7" type="primary">LOC112841613</name>
</gene>
<reference evidence="7" key="3">
    <citation type="submission" date="2025-09" db="UniProtKB">
        <authorList>
            <consortium name="Ensembl"/>
        </authorList>
    </citation>
    <scope>IDENTIFICATION</scope>
</reference>
<dbReference type="InterPro" id="IPR035500">
    <property type="entry name" value="NHR-like_dom_sf"/>
</dbReference>
<proteinExistence type="predicted"/>
<organism evidence="7 8">
    <name type="scientific">Oreochromis niloticus</name>
    <name type="common">Nile tilapia</name>
    <name type="synonym">Tilapia nilotica</name>
    <dbReference type="NCBI Taxonomy" id="8128"/>
    <lineage>
        <taxon>Eukaryota</taxon>
        <taxon>Metazoa</taxon>
        <taxon>Chordata</taxon>
        <taxon>Craniata</taxon>
        <taxon>Vertebrata</taxon>
        <taxon>Euteleostomi</taxon>
        <taxon>Actinopterygii</taxon>
        <taxon>Neopterygii</taxon>
        <taxon>Teleostei</taxon>
        <taxon>Neoteleostei</taxon>
        <taxon>Acanthomorphata</taxon>
        <taxon>Ovalentaria</taxon>
        <taxon>Cichlomorphae</taxon>
        <taxon>Cichliformes</taxon>
        <taxon>Cichlidae</taxon>
        <taxon>African cichlids</taxon>
        <taxon>Pseudocrenilabrinae</taxon>
        <taxon>Oreochromini</taxon>
        <taxon>Oreochromis</taxon>
    </lineage>
</organism>
<dbReference type="Pfam" id="PF00104">
    <property type="entry name" value="Hormone_recep"/>
    <property type="match status" value="1"/>
</dbReference>
<protein>
    <recommendedName>
        <fullName evidence="6">NR LBD domain-containing protein</fullName>
    </recommendedName>
</protein>
<keyword evidence="5" id="KW-0539">Nucleus</keyword>
<reference evidence="8" key="1">
    <citation type="submission" date="2012-01" db="EMBL/GenBank/DDBJ databases">
        <title>The Genome Sequence of Oreochromis niloticus (Nile Tilapia).</title>
        <authorList>
            <consortium name="Broad Institute Genome Assembly Team"/>
            <consortium name="Broad Institute Sequencing Platform"/>
            <person name="Di Palma F."/>
            <person name="Johnson J."/>
            <person name="Lander E.S."/>
            <person name="Lindblad-Toh K."/>
        </authorList>
    </citation>
    <scope>NUCLEOTIDE SEQUENCE [LARGE SCALE GENOMIC DNA]</scope>
</reference>
<dbReference type="GO" id="GO:0033993">
    <property type="term" value="P:response to lipid"/>
    <property type="evidence" value="ECO:0007669"/>
    <property type="project" value="UniProtKB-ARBA"/>
</dbReference>